<evidence type="ECO:0000259" key="7">
    <source>
        <dbReference type="PROSITE" id="PS50850"/>
    </source>
</evidence>
<protein>
    <submittedName>
        <fullName evidence="8">MFS transporter</fullName>
    </submittedName>
</protein>
<keyword evidence="9" id="KW-1185">Reference proteome</keyword>
<dbReference type="InterPro" id="IPR036259">
    <property type="entry name" value="MFS_trans_sf"/>
</dbReference>
<evidence type="ECO:0000256" key="2">
    <source>
        <dbReference type="ARBA" id="ARBA00022475"/>
    </source>
</evidence>
<feature type="transmembrane region" description="Helical" evidence="6">
    <location>
        <begin position="306"/>
        <end position="324"/>
    </location>
</feature>
<evidence type="ECO:0000256" key="6">
    <source>
        <dbReference type="SAM" id="Phobius"/>
    </source>
</evidence>
<evidence type="ECO:0000256" key="1">
    <source>
        <dbReference type="ARBA" id="ARBA00004651"/>
    </source>
</evidence>
<comment type="caution">
    <text evidence="8">The sequence shown here is derived from an EMBL/GenBank/DDBJ whole genome shotgun (WGS) entry which is preliminary data.</text>
</comment>
<evidence type="ECO:0000256" key="3">
    <source>
        <dbReference type="ARBA" id="ARBA00022692"/>
    </source>
</evidence>
<dbReference type="RefSeq" id="WP_380590182.1">
    <property type="nucleotide sequence ID" value="NZ_JBHSQJ010000157.1"/>
</dbReference>
<feature type="transmembrane region" description="Helical" evidence="6">
    <location>
        <begin position="239"/>
        <end position="263"/>
    </location>
</feature>
<dbReference type="CDD" id="cd06173">
    <property type="entry name" value="MFS_MefA_like"/>
    <property type="match status" value="1"/>
</dbReference>
<feature type="transmembrane region" description="Helical" evidence="6">
    <location>
        <begin position="408"/>
        <end position="428"/>
    </location>
</feature>
<feature type="transmembrane region" description="Helical" evidence="6">
    <location>
        <begin position="117"/>
        <end position="138"/>
    </location>
</feature>
<dbReference type="InterPro" id="IPR011701">
    <property type="entry name" value="MFS"/>
</dbReference>
<accession>A0ABW1G997</accession>
<evidence type="ECO:0000313" key="8">
    <source>
        <dbReference type="EMBL" id="MFC5911360.1"/>
    </source>
</evidence>
<reference evidence="9" key="1">
    <citation type="journal article" date="2019" name="Int. J. Syst. Evol. Microbiol.">
        <title>The Global Catalogue of Microorganisms (GCM) 10K type strain sequencing project: providing services to taxonomists for standard genome sequencing and annotation.</title>
        <authorList>
            <consortium name="The Broad Institute Genomics Platform"/>
            <consortium name="The Broad Institute Genome Sequencing Center for Infectious Disease"/>
            <person name="Wu L."/>
            <person name="Ma J."/>
        </authorList>
    </citation>
    <scope>NUCLEOTIDE SEQUENCE [LARGE SCALE GENOMIC DNA]</scope>
    <source>
        <strain evidence="9">JCM 4816</strain>
    </source>
</reference>
<evidence type="ECO:0000313" key="9">
    <source>
        <dbReference type="Proteomes" id="UP001596174"/>
    </source>
</evidence>
<sequence length="453" mass="47165">MAQAGGGRVERLLINRSYARLWAGQAVSTVGDYVFDTTLVLWIATELGRGRSWAPAAVSGATFVVGAAVMLVGPVAGVFVDRWSRKRTMLGTDLLRALLVGALTALSFLPVSALPTGVWLAVIYLVVFGVNAAGQFFAPARFAVLGRVVDSEQDRARAAGIGQATLATASIVGPPLSAPLLFTVGIQWALLLNALSYLCSWVAIRGIPIPEEPAVAPSERPSLRREFAAGLRFFVGSRFLVVLLCVAVIAQCGTGAVNALNVFFVTGNLHTRASLFGFMSTAFGVGAVAGALLAGRVVRLLGARRTTWLALAVTGLLVLGYARQTTFPGGLALLAGFSVPVAMLNTAMTPLLLEATPQEYLGRMMAVFNPVNQAASMLSVVVAGWLASSGLRTFHATAGGLHVGLIDTIFSASGLCILLAAVFAAAALPREKREPVAADPVRPGPVTVAADVD</sequence>
<dbReference type="Gene3D" id="1.20.1250.20">
    <property type="entry name" value="MFS general substrate transporter like domains"/>
    <property type="match status" value="1"/>
</dbReference>
<dbReference type="PANTHER" id="PTHR23513:SF6">
    <property type="entry name" value="MAJOR FACILITATOR SUPERFAMILY ASSOCIATED DOMAIN-CONTAINING PROTEIN"/>
    <property type="match status" value="1"/>
</dbReference>
<feature type="transmembrane region" description="Helical" evidence="6">
    <location>
        <begin position="21"/>
        <end position="44"/>
    </location>
</feature>
<dbReference type="Pfam" id="PF07690">
    <property type="entry name" value="MFS_1"/>
    <property type="match status" value="1"/>
</dbReference>
<organism evidence="8 9">
    <name type="scientific">Streptacidiphilus monticola</name>
    <dbReference type="NCBI Taxonomy" id="2161674"/>
    <lineage>
        <taxon>Bacteria</taxon>
        <taxon>Bacillati</taxon>
        <taxon>Actinomycetota</taxon>
        <taxon>Actinomycetes</taxon>
        <taxon>Kitasatosporales</taxon>
        <taxon>Streptomycetaceae</taxon>
        <taxon>Streptacidiphilus</taxon>
    </lineage>
</organism>
<keyword evidence="2" id="KW-1003">Cell membrane</keyword>
<gene>
    <name evidence="8" type="ORF">ACFP3V_29675</name>
</gene>
<dbReference type="Proteomes" id="UP001596174">
    <property type="component" value="Unassembled WGS sequence"/>
</dbReference>
<dbReference type="PANTHER" id="PTHR23513">
    <property type="entry name" value="INTEGRAL MEMBRANE EFFLUX PROTEIN-RELATED"/>
    <property type="match status" value="1"/>
</dbReference>
<proteinExistence type="predicted"/>
<evidence type="ECO:0000256" key="4">
    <source>
        <dbReference type="ARBA" id="ARBA00022989"/>
    </source>
</evidence>
<keyword evidence="5 6" id="KW-0472">Membrane</keyword>
<dbReference type="SUPFAM" id="SSF103473">
    <property type="entry name" value="MFS general substrate transporter"/>
    <property type="match status" value="1"/>
</dbReference>
<name>A0ABW1G997_9ACTN</name>
<evidence type="ECO:0000256" key="5">
    <source>
        <dbReference type="ARBA" id="ARBA00023136"/>
    </source>
</evidence>
<feature type="transmembrane region" description="Helical" evidence="6">
    <location>
        <begin position="93"/>
        <end position="111"/>
    </location>
</feature>
<dbReference type="EMBL" id="JBHSQJ010000157">
    <property type="protein sequence ID" value="MFC5911360.1"/>
    <property type="molecule type" value="Genomic_DNA"/>
</dbReference>
<feature type="transmembrane region" description="Helical" evidence="6">
    <location>
        <begin position="330"/>
        <end position="353"/>
    </location>
</feature>
<comment type="subcellular location">
    <subcellularLocation>
        <location evidence="1">Cell membrane</location>
        <topology evidence="1">Multi-pass membrane protein</topology>
    </subcellularLocation>
</comment>
<keyword evidence="3 6" id="KW-0812">Transmembrane</keyword>
<feature type="transmembrane region" description="Helical" evidence="6">
    <location>
        <begin position="56"/>
        <end position="81"/>
    </location>
</feature>
<feature type="transmembrane region" description="Helical" evidence="6">
    <location>
        <begin position="365"/>
        <end position="388"/>
    </location>
</feature>
<feature type="domain" description="Major facilitator superfamily (MFS) profile" evidence="7">
    <location>
        <begin position="12"/>
        <end position="432"/>
    </location>
</feature>
<feature type="transmembrane region" description="Helical" evidence="6">
    <location>
        <begin position="275"/>
        <end position="294"/>
    </location>
</feature>
<dbReference type="PROSITE" id="PS50850">
    <property type="entry name" value="MFS"/>
    <property type="match status" value="1"/>
</dbReference>
<keyword evidence="4 6" id="KW-1133">Transmembrane helix</keyword>
<dbReference type="InterPro" id="IPR020846">
    <property type="entry name" value="MFS_dom"/>
</dbReference>